<feature type="domain" description="Anti-sigma K factor RskA C-terminal" evidence="4">
    <location>
        <begin position="245"/>
        <end position="353"/>
    </location>
</feature>
<dbReference type="InterPro" id="IPR051474">
    <property type="entry name" value="Anti-sigma-K/W_factor"/>
</dbReference>
<dbReference type="EMBL" id="CP136920">
    <property type="protein sequence ID" value="WOO42664.1"/>
    <property type="molecule type" value="Genomic_DNA"/>
</dbReference>
<dbReference type="GO" id="GO:0006417">
    <property type="term" value="P:regulation of translation"/>
    <property type="evidence" value="ECO:0007669"/>
    <property type="project" value="TreeGrafter"/>
</dbReference>
<dbReference type="Proteomes" id="UP001304300">
    <property type="component" value="Chromosome"/>
</dbReference>
<proteinExistence type="predicted"/>
<dbReference type="PANTHER" id="PTHR37461">
    <property type="entry name" value="ANTI-SIGMA-K FACTOR RSKA"/>
    <property type="match status" value="1"/>
</dbReference>
<feature type="transmembrane region" description="Helical" evidence="3">
    <location>
        <begin position="84"/>
        <end position="106"/>
    </location>
</feature>
<protein>
    <submittedName>
        <fullName evidence="5">Anti-sigma factor</fullName>
    </submittedName>
</protein>
<evidence type="ECO:0000313" key="5">
    <source>
        <dbReference type="EMBL" id="WOO42664.1"/>
    </source>
</evidence>
<name>A0AAQ3LIF2_9BACT</name>
<feature type="coiled-coil region" evidence="1">
    <location>
        <begin position="151"/>
        <end position="185"/>
    </location>
</feature>
<dbReference type="GO" id="GO:0016989">
    <property type="term" value="F:sigma factor antagonist activity"/>
    <property type="evidence" value="ECO:0007669"/>
    <property type="project" value="TreeGrafter"/>
</dbReference>
<dbReference type="KEGG" id="puo:RZN69_06135"/>
<evidence type="ECO:0000256" key="1">
    <source>
        <dbReference type="SAM" id="Coils"/>
    </source>
</evidence>
<keyword evidence="1" id="KW-0175">Coiled coil</keyword>
<sequence>MNSDSAHSQELIAYVLGEMSAEEERIFEQEMEEDPVLASEVHEFKALYHSVAYTKPLIPAPEGGFNRVLEKLESGHTFSWRESFWALGGLAAGIAIAIGFSTGGFWSEQADNILAAENSAEVEGLSSDTESGRSTNDSSETIVYVPAPEELGAMTDSIATLEDENQRLRTTIIRITEEFEKAQRDASDLNAWRERYFDLDTGISRWSVLSLGQASNIPAGMTLTDYLEQLSATDPAIIEAGEFASVDAGVASTPPLVDNSQTDGSSSTNAMVLWDETGDEGILAVTGLPETPEGSNYQMWLVDESGLARSAGILPDFPEGTGQAAFALPETSANVGTVLITVEPTGGSESPTGATVLEGPIATAAE</sequence>
<keyword evidence="3" id="KW-0812">Transmembrane</keyword>
<evidence type="ECO:0000259" key="4">
    <source>
        <dbReference type="Pfam" id="PF10099"/>
    </source>
</evidence>
<dbReference type="Pfam" id="PF10099">
    <property type="entry name" value="RskA_C"/>
    <property type="match status" value="1"/>
</dbReference>
<gene>
    <name evidence="5" type="ORF">RZN69_06135</name>
</gene>
<dbReference type="PANTHER" id="PTHR37461:SF1">
    <property type="entry name" value="ANTI-SIGMA-K FACTOR RSKA"/>
    <property type="match status" value="1"/>
</dbReference>
<dbReference type="GO" id="GO:0005886">
    <property type="term" value="C:plasma membrane"/>
    <property type="evidence" value="ECO:0007669"/>
    <property type="project" value="InterPro"/>
</dbReference>
<accession>A0AAQ3LIF2</accession>
<keyword evidence="6" id="KW-1185">Reference proteome</keyword>
<dbReference type="RefSeq" id="WP_317835189.1">
    <property type="nucleotide sequence ID" value="NZ_CP136920.1"/>
</dbReference>
<dbReference type="InterPro" id="IPR018764">
    <property type="entry name" value="RskA_C"/>
</dbReference>
<evidence type="ECO:0000313" key="6">
    <source>
        <dbReference type="Proteomes" id="UP001304300"/>
    </source>
</evidence>
<keyword evidence="3" id="KW-0472">Membrane</keyword>
<evidence type="ECO:0000256" key="2">
    <source>
        <dbReference type="SAM" id="MobiDB-lite"/>
    </source>
</evidence>
<evidence type="ECO:0000256" key="3">
    <source>
        <dbReference type="SAM" id="Phobius"/>
    </source>
</evidence>
<reference evidence="5 6" key="1">
    <citation type="submission" date="2023-10" db="EMBL/GenBank/DDBJ databases">
        <title>Rubellicoccus peritrichatus gen. nov., sp. nov., isolated from an algae of coral reef tank.</title>
        <authorList>
            <person name="Luo J."/>
        </authorList>
    </citation>
    <scope>NUCLEOTIDE SEQUENCE [LARGE SCALE GENOMIC DNA]</scope>
    <source>
        <strain evidence="5 6">CR14</strain>
    </source>
</reference>
<keyword evidence="3" id="KW-1133">Transmembrane helix</keyword>
<feature type="region of interest" description="Disordered" evidence="2">
    <location>
        <begin position="345"/>
        <end position="366"/>
    </location>
</feature>
<organism evidence="5 6">
    <name type="scientific">Rubellicoccus peritrichatus</name>
    <dbReference type="NCBI Taxonomy" id="3080537"/>
    <lineage>
        <taxon>Bacteria</taxon>
        <taxon>Pseudomonadati</taxon>
        <taxon>Verrucomicrobiota</taxon>
        <taxon>Opitutia</taxon>
        <taxon>Puniceicoccales</taxon>
        <taxon>Cerasicoccaceae</taxon>
        <taxon>Rubellicoccus</taxon>
    </lineage>
</organism>
<dbReference type="AlphaFoldDB" id="A0AAQ3LIF2"/>